<evidence type="ECO:0000259" key="9">
    <source>
        <dbReference type="Pfam" id="PF12950"/>
    </source>
</evidence>
<dbReference type="Pfam" id="PF12950">
    <property type="entry name" value="TaqI_C"/>
    <property type="match status" value="1"/>
</dbReference>
<dbReference type="InterPro" id="IPR025931">
    <property type="entry name" value="TaqI_C"/>
</dbReference>
<evidence type="ECO:0000256" key="1">
    <source>
        <dbReference type="ARBA" id="ARBA00011900"/>
    </source>
</evidence>
<evidence type="ECO:0000259" key="8">
    <source>
        <dbReference type="Pfam" id="PF07669"/>
    </source>
</evidence>
<accession>A0ABS5PNP1</accession>
<dbReference type="PANTHER" id="PTHR33841">
    <property type="entry name" value="DNA METHYLTRANSFERASE YEEA-RELATED"/>
    <property type="match status" value="1"/>
</dbReference>
<dbReference type="PANTHER" id="PTHR33841:SF6">
    <property type="entry name" value="TYPE II METHYLTRANSFERASE M.HINDII"/>
    <property type="match status" value="1"/>
</dbReference>
<keyword evidence="11" id="KW-1185">Reference proteome</keyword>
<evidence type="ECO:0000256" key="5">
    <source>
        <dbReference type="ARBA" id="ARBA00022747"/>
    </source>
</evidence>
<reference evidence="10 11" key="1">
    <citation type="submission" date="2021-05" db="EMBL/GenBank/DDBJ databases">
        <title>Fusibacter ferrireducens sp. nov., an anaerobic, sulfur- and Fe-reducing bacterium isolated from the mangrove sediment.</title>
        <authorList>
            <person name="Qiu D."/>
        </authorList>
    </citation>
    <scope>NUCLEOTIDE SEQUENCE [LARGE SCALE GENOMIC DNA]</scope>
    <source>
        <strain evidence="10 11">DSM 12116</strain>
    </source>
</reference>
<keyword evidence="6" id="KW-0238">DNA-binding</keyword>
<dbReference type="InterPro" id="IPR029063">
    <property type="entry name" value="SAM-dependent_MTases_sf"/>
</dbReference>
<evidence type="ECO:0000256" key="2">
    <source>
        <dbReference type="ARBA" id="ARBA00022603"/>
    </source>
</evidence>
<comment type="caution">
    <text evidence="10">The sequence shown here is derived from an EMBL/GenBank/DDBJ whole genome shotgun (WGS) entry which is preliminary data.</text>
</comment>
<keyword evidence="4" id="KW-0949">S-adenosyl-L-methionine</keyword>
<dbReference type="InterPro" id="IPR011639">
    <property type="entry name" value="MethylTrfase_TaqI-like_dom"/>
</dbReference>
<keyword evidence="2 10" id="KW-0489">Methyltransferase</keyword>
<keyword evidence="3" id="KW-0808">Transferase</keyword>
<dbReference type="InterPro" id="IPR002052">
    <property type="entry name" value="DNA_methylase_N6_adenine_CS"/>
</dbReference>
<evidence type="ECO:0000256" key="3">
    <source>
        <dbReference type="ARBA" id="ARBA00022679"/>
    </source>
</evidence>
<evidence type="ECO:0000256" key="7">
    <source>
        <dbReference type="ARBA" id="ARBA00047942"/>
    </source>
</evidence>
<gene>
    <name evidence="10" type="ORF">KHM83_08900</name>
</gene>
<dbReference type="InterPro" id="IPR050953">
    <property type="entry name" value="N4_N6_ade-DNA_methylase"/>
</dbReference>
<dbReference type="PROSITE" id="PS00092">
    <property type="entry name" value="N6_MTASE"/>
    <property type="match status" value="1"/>
</dbReference>
<dbReference type="Proteomes" id="UP000746471">
    <property type="component" value="Unassembled WGS sequence"/>
</dbReference>
<feature type="domain" description="TaqI-like C-terminal specificity" evidence="9">
    <location>
        <begin position="420"/>
        <end position="576"/>
    </location>
</feature>
<dbReference type="RefSeq" id="WP_213236653.1">
    <property type="nucleotide sequence ID" value="NZ_JAHBCL010000013.1"/>
</dbReference>
<feature type="domain" description="Type II methyltransferase M.TaqI-like" evidence="8">
    <location>
        <begin position="202"/>
        <end position="302"/>
    </location>
</feature>
<evidence type="ECO:0000313" key="11">
    <source>
        <dbReference type="Proteomes" id="UP000746471"/>
    </source>
</evidence>
<dbReference type="CDD" id="cd02440">
    <property type="entry name" value="AdoMet_MTases"/>
    <property type="match status" value="1"/>
</dbReference>
<dbReference type="EMBL" id="JAHBCL010000013">
    <property type="protein sequence ID" value="MBS7526794.1"/>
    <property type="molecule type" value="Genomic_DNA"/>
</dbReference>
<dbReference type="SUPFAM" id="SSF53335">
    <property type="entry name" value="S-adenosyl-L-methionine-dependent methyltransferases"/>
    <property type="match status" value="1"/>
</dbReference>
<evidence type="ECO:0000256" key="4">
    <source>
        <dbReference type="ARBA" id="ARBA00022691"/>
    </source>
</evidence>
<dbReference type="Pfam" id="PF07669">
    <property type="entry name" value="Eco57I"/>
    <property type="match status" value="1"/>
</dbReference>
<dbReference type="GO" id="GO:0032259">
    <property type="term" value="P:methylation"/>
    <property type="evidence" value="ECO:0007669"/>
    <property type="project" value="UniProtKB-KW"/>
</dbReference>
<evidence type="ECO:0000256" key="6">
    <source>
        <dbReference type="ARBA" id="ARBA00023125"/>
    </source>
</evidence>
<protein>
    <recommendedName>
        <fullName evidence="1">site-specific DNA-methyltransferase (adenine-specific)</fullName>
        <ecNumber evidence="1">2.1.1.72</ecNumber>
    </recommendedName>
</protein>
<evidence type="ECO:0000313" key="10">
    <source>
        <dbReference type="EMBL" id="MBS7526794.1"/>
    </source>
</evidence>
<organism evidence="10 11">
    <name type="scientific">Fusibacter paucivorans</name>
    <dbReference type="NCBI Taxonomy" id="76009"/>
    <lineage>
        <taxon>Bacteria</taxon>
        <taxon>Bacillati</taxon>
        <taxon>Bacillota</taxon>
        <taxon>Clostridia</taxon>
        <taxon>Eubacteriales</taxon>
        <taxon>Eubacteriales Family XII. Incertae Sedis</taxon>
        <taxon>Fusibacter</taxon>
    </lineage>
</organism>
<name>A0ABS5PNP1_9FIRM</name>
<dbReference type="GO" id="GO:0008168">
    <property type="term" value="F:methyltransferase activity"/>
    <property type="evidence" value="ECO:0007669"/>
    <property type="project" value="UniProtKB-KW"/>
</dbReference>
<dbReference type="EC" id="2.1.1.72" evidence="1"/>
<comment type="catalytic activity">
    <reaction evidence="7">
        <text>a 2'-deoxyadenosine in DNA + S-adenosyl-L-methionine = an N(6)-methyl-2'-deoxyadenosine in DNA + S-adenosyl-L-homocysteine + H(+)</text>
        <dbReference type="Rhea" id="RHEA:15197"/>
        <dbReference type="Rhea" id="RHEA-COMP:12418"/>
        <dbReference type="Rhea" id="RHEA-COMP:12419"/>
        <dbReference type="ChEBI" id="CHEBI:15378"/>
        <dbReference type="ChEBI" id="CHEBI:57856"/>
        <dbReference type="ChEBI" id="CHEBI:59789"/>
        <dbReference type="ChEBI" id="CHEBI:90615"/>
        <dbReference type="ChEBI" id="CHEBI:90616"/>
        <dbReference type="EC" id="2.1.1.72"/>
    </reaction>
</comment>
<keyword evidence="5" id="KW-0680">Restriction system</keyword>
<dbReference type="PRINTS" id="PR00507">
    <property type="entry name" value="N12N6MTFRASE"/>
</dbReference>
<proteinExistence type="predicted"/>
<dbReference type="Gene3D" id="3.40.50.150">
    <property type="entry name" value="Vaccinia Virus protein VP39"/>
    <property type="match status" value="1"/>
</dbReference>
<sequence>MFSENYLTLKAKYAHESAIVPKGEAGTVYTPAEQQQEMVYLLLSAHIKQNRPDLMAPFKHIWCQYVQSDVYADQYSAHRTEAAQGEQKKKGINIECKIKAIEETTTEEVRMLADWLLKKSILDPCCGSGMLILAYLEWLAFILKQCSRVQLIYDYIANNVYAFDINEDAIVAFNQLLKLFLMSFKLECPERLNLIVGNSLLHDMASFDLIIGNPPYIGEKGHLALFKPIKETTFGQLYYEGKMDYFYFFIYRGYECLKDGGTLCYLTSNYFFTADGAKKLRHFLKTRFYLQNMLNFDERTVFQSRRLHACLYAVAKAKPTHIDLYRDLQTSPKQLPYDMAFNDREQIQFIASDVANAILTKIRNCQVCELADRYVVRQGIVSGADRSKSRSGIFVLSHEEAAETTQAMRKWLRPFFKNSQIRHFTTESTADYFIYYLDDQATEATMPIELIEHFEPYRTLLEKRREVKNGVRAWYQLTWPRDEDLFKGPKIVVPQRRDTNAFAYVESDFYASADVYYIKNKLAYNVDNSHTNTIMPLDILMLVLNSSVIRFWLYLQGKRKGTMLELYATPLKAMPIFSFDTQSLLQLEQLKTSAKDAKGNQVYRIIQAVDQILFDALTLSDDEIAYIQERLYENHH</sequence>